<protein>
    <submittedName>
        <fullName evidence="2">ECF transporter S component</fullName>
    </submittedName>
</protein>
<name>A0AA43XMR8_9CLOT</name>
<feature type="transmembrane region" description="Helical" evidence="1">
    <location>
        <begin position="79"/>
        <end position="97"/>
    </location>
</feature>
<keyword evidence="3" id="KW-1185">Reference proteome</keyword>
<evidence type="ECO:0000313" key="2">
    <source>
        <dbReference type="EMBL" id="NBG89575.1"/>
    </source>
</evidence>
<sequence length="191" mass="20090">MELQKKAAPFSSTGGMIYASLGVVLNIVLGTLAQTLQIPLLFLDTVGTIFVAVVLGPFAGALTGGLTNVIQGMITNPRTIPFALVNIAIGLIVGFMAKKYGFKFKTALITGGIVAVVAPLIGTPIAVVMYGGVTGGGTDIIFAWLLASGQRIFTAAFIPRITGNLVDKIGSCLLVWYVIRKMPPQYLFGKR</sequence>
<accession>A0AA43XMR8</accession>
<dbReference type="Gene3D" id="1.10.1760.20">
    <property type="match status" value="1"/>
</dbReference>
<feature type="transmembrane region" description="Helical" evidence="1">
    <location>
        <begin position="40"/>
        <end position="59"/>
    </location>
</feature>
<dbReference type="Proteomes" id="UP000449710">
    <property type="component" value="Unassembled WGS sequence"/>
</dbReference>
<dbReference type="Pfam" id="PF12822">
    <property type="entry name" value="ECF_trnsprt"/>
    <property type="match status" value="1"/>
</dbReference>
<dbReference type="InterPro" id="IPR024529">
    <property type="entry name" value="ECF_trnsprt_substrate-spec"/>
</dbReference>
<gene>
    <name evidence="2" type="ORF">ISALK_13895</name>
</gene>
<reference evidence="2 3" key="1">
    <citation type="submission" date="2019-04" db="EMBL/GenBank/DDBJ databases">
        <title>Isachenkonia alkalipeptolytica gen. nov. sp. nov. a new anaerobic, alkiliphilic organothrophic bacterium capable to reduce synthesized ferrihydrite isolated from a soda lake.</title>
        <authorList>
            <person name="Toshchakov S.V."/>
            <person name="Zavarzina D.G."/>
            <person name="Zhilina T.N."/>
            <person name="Kostrikina N.A."/>
            <person name="Kublanov I.V."/>
        </authorList>
    </citation>
    <scope>NUCLEOTIDE SEQUENCE [LARGE SCALE GENOMIC DNA]</scope>
    <source>
        <strain evidence="2 3">Z-1701</strain>
    </source>
</reference>
<keyword evidence="1" id="KW-0472">Membrane</keyword>
<dbReference type="NCBIfam" id="NF045596">
    <property type="entry name" value="ECF_S_CD3073"/>
    <property type="match status" value="1"/>
</dbReference>
<comment type="caution">
    <text evidence="2">The sequence shown here is derived from an EMBL/GenBank/DDBJ whole genome shotgun (WGS) entry which is preliminary data.</text>
</comment>
<keyword evidence="1" id="KW-1133">Transmembrane helix</keyword>
<dbReference type="GO" id="GO:0022857">
    <property type="term" value="F:transmembrane transporter activity"/>
    <property type="evidence" value="ECO:0007669"/>
    <property type="project" value="InterPro"/>
</dbReference>
<evidence type="ECO:0000313" key="3">
    <source>
        <dbReference type="Proteomes" id="UP000449710"/>
    </source>
</evidence>
<proteinExistence type="predicted"/>
<feature type="transmembrane region" description="Helical" evidence="1">
    <location>
        <begin position="15"/>
        <end position="33"/>
    </location>
</feature>
<dbReference type="EMBL" id="SUMG01000031">
    <property type="protein sequence ID" value="NBG89575.1"/>
    <property type="molecule type" value="Genomic_DNA"/>
</dbReference>
<evidence type="ECO:0000256" key="1">
    <source>
        <dbReference type="SAM" id="Phobius"/>
    </source>
</evidence>
<keyword evidence="1" id="KW-0812">Transmembrane</keyword>
<feature type="transmembrane region" description="Helical" evidence="1">
    <location>
        <begin position="104"/>
        <end position="121"/>
    </location>
</feature>
<dbReference type="AlphaFoldDB" id="A0AA43XMR8"/>
<organism evidence="2 3">
    <name type="scientific">Isachenkonia alkalipeptolytica</name>
    <dbReference type="NCBI Taxonomy" id="2565777"/>
    <lineage>
        <taxon>Bacteria</taxon>
        <taxon>Bacillati</taxon>
        <taxon>Bacillota</taxon>
        <taxon>Clostridia</taxon>
        <taxon>Eubacteriales</taxon>
        <taxon>Clostridiaceae</taxon>
        <taxon>Isachenkonia</taxon>
    </lineage>
</organism>